<comment type="caution">
    <text evidence="2">The sequence shown here is derived from an EMBL/GenBank/DDBJ whole genome shotgun (WGS) entry which is preliminary data.</text>
</comment>
<evidence type="ECO:0000313" key="3">
    <source>
        <dbReference type="Proteomes" id="UP000194318"/>
    </source>
</evidence>
<dbReference type="Proteomes" id="UP000194318">
    <property type="component" value="Unassembled WGS sequence"/>
</dbReference>
<reference evidence="2 3" key="2">
    <citation type="submission" date="2016-09" db="EMBL/GenBank/DDBJ databases">
        <title>Streptomyces fradiae DSM40063, a candidate organism with high potential of specific P450 cytochromes.</title>
        <authorList>
            <person name="Grumaz C."/>
            <person name="Vainshtein Y."/>
            <person name="Kirstahler P."/>
            <person name="Sohn K."/>
        </authorList>
    </citation>
    <scope>NUCLEOTIDE SEQUENCE [LARGE SCALE GENOMIC DNA]</scope>
    <source>
        <strain evidence="2 3">DSM 40063</strain>
    </source>
</reference>
<name>A0A1Y2NNM0_STRFR</name>
<keyword evidence="4" id="KW-1185">Reference proteome</keyword>
<dbReference type="Proteomes" id="UP000731519">
    <property type="component" value="Unassembled WGS sequence"/>
</dbReference>
<dbReference type="AlphaFoldDB" id="A0A1Y2NNM0"/>
<sequence>MDKVALALTFLSQLARLEQHTAEPGTRLTLRTPDGEFAGEVVLPESVVQALTTAASAIADARDELAAPAPGPAPEPDADLDELIAHYATHLTTDATHRRSSTPDPSAAAVFAATHPHLAADILALYNEVDPRTYLDDIVAADCPEAAQAAYEQMVTGEWDGEL</sequence>
<proteinExistence type="predicted"/>
<dbReference type="RefSeq" id="WP_031134050.1">
    <property type="nucleotide sequence ID" value="NZ_ASYR01000057.1"/>
</dbReference>
<accession>A0A1Y2NNM0</accession>
<evidence type="ECO:0000313" key="1">
    <source>
        <dbReference type="EMBL" id="KAF0646308.1"/>
    </source>
</evidence>
<reference evidence="1 4" key="1">
    <citation type="submission" date="2013-05" db="EMBL/GenBank/DDBJ databases">
        <title>Genome Sequence of Streptomyces fradiae.</title>
        <authorList>
            <person name="Kirby R."/>
        </authorList>
    </citation>
    <scope>NUCLEOTIDE SEQUENCE [LARGE SCALE GENOMIC DNA]</scope>
    <source>
        <strain evidence="1 4">ATCC 10745</strain>
    </source>
</reference>
<gene>
    <name evidence="2" type="ORF">BG846_05331</name>
    <name evidence="1" type="ORF">K701_29530</name>
</gene>
<organism evidence="2 3">
    <name type="scientific">Streptomyces fradiae ATCC 10745 = DSM 40063</name>
    <dbReference type="NCBI Taxonomy" id="1319510"/>
    <lineage>
        <taxon>Bacteria</taxon>
        <taxon>Bacillati</taxon>
        <taxon>Actinomycetota</taxon>
        <taxon>Actinomycetes</taxon>
        <taxon>Kitasatosporales</taxon>
        <taxon>Streptomycetaceae</taxon>
        <taxon>Streptomyces</taxon>
    </lineage>
</organism>
<dbReference type="EMBL" id="MIFZ01000337">
    <property type="protein sequence ID" value="OSY49092.1"/>
    <property type="molecule type" value="Genomic_DNA"/>
</dbReference>
<dbReference type="EMBL" id="ASYR01000057">
    <property type="protein sequence ID" value="KAF0646308.1"/>
    <property type="molecule type" value="Genomic_DNA"/>
</dbReference>
<evidence type="ECO:0000313" key="4">
    <source>
        <dbReference type="Proteomes" id="UP000731519"/>
    </source>
</evidence>
<protein>
    <submittedName>
        <fullName evidence="2">Uncharacterized protein</fullName>
    </submittedName>
</protein>
<evidence type="ECO:0000313" key="2">
    <source>
        <dbReference type="EMBL" id="OSY49092.1"/>
    </source>
</evidence>